<evidence type="ECO:0000256" key="1">
    <source>
        <dbReference type="ARBA" id="ARBA00009981"/>
    </source>
</evidence>
<sequence length="103" mass="11648">MYKKLKGGFVMQRLKIAQDIKPLSEVRSGFATYIKQVHDTKRPIVITQHGKGVAVLLGAFEYEAMQEKIELLTDIQISINQLEDGTGINHNNAKEIVLKRVLK</sequence>
<dbReference type="AlphaFoldDB" id="A0A1V1NST9"/>
<proteinExistence type="inferred from homology"/>
<comment type="caution">
    <text evidence="3">The sequence shown here is derived from an EMBL/GenBank/DDBJ whole genome shotgun (WGS) entry which is preliminary data.</text>
</comment>
<evidence type="ECO:0000313" key="3">
    <source>
        <dbReference type="EMBL" id="ETR65546.1"/>
    </source>
</evidence>
<evidence type="ECO:0000313" key="4">
    <source>
        <dbReference type="Proteomes" id="UP000189670"/>
    </source>
</evidence>
<reference evidence="4" key="1">
    <citation type="submission" date="2012-11" db="EMBL/GenBank/DDBJ databases">
        <authorList>
            <person name="Lucero-Rivera Y.E."/>
            <person name="Tovar-Ramirez D."/>
        </authorList>
    </citation>
    <scope>NUCLEOTIDE SEQUENCE [LARGE SCALE GENOMIC DNA]</scope>
    <source>
        <strain evidence="4">Araruama</strain>
    </source>
</reference>
<name>A0A1V1NST9_9BACT</name>
<dbReference type="PANTHER" id="PTHR33713:SF11">
    <property type="entry name" value="PREVENT-HOST-DEATH FAMILY PROTEIN"/>
    <property type="match status" value="1"/>
</dbReference>
<dbReference type="Proteomes" id="UP000189670">
    <property type="component" value="Unassembled WGS sequence"/>
</dbReference>
<dbReference type="PANTHER" id="PTHR33713">
    <property type="entry name" value="ANTITOXIN YAFN-RELATED"/>
    <property type="match status" value="1"/>
</dbReference>
<dbReference type="EMBL" id="ATBP01002721">
    <property type="protein sequence ID" value="ETR65546.1"/>
    <property type="molecule type" value="Genomic_DNA"/>
</dbReference>
<dbReference type="NCBIfam" id="TIGR01552">
    <property type="entry name" value="phd_fam"/>
    <property type="match status" value="1"/>
</dbReference>
<comment type="function">
    <text evidence="2">Antitoxin component of a type II toxin-antitoxin (TA) system.</text>
</comment>
<protein>
    <recommendedName>
        <fullName evidence="2">Antitoxin</fullName>
    </recommendedName>
</protein>
<dbReference type="InterPro" id="IPR051405">
    <property type="entry name" value="phD/YefM_antitoxin"/>
</dbReference>
<gene>
    <name evidence="3" type="ORF">OMM_14085</name>
</gene>
<evidence type="ECO:0000256" key="2">
    <source>
        <dbReference type="RuleBase" id="RU362080"/>
    </source>
</evidence>
<comment type="similarity">
    <text evidence="1 2">Belongs to the phD/YefM antitoxin family.</text>
</comment>
<dbReference type="Gene3D" id="3.40.1620.10">
    <property type="entry name" value="YefM-like domain"/>
    <property type="match status" value="1"/>
</dbReference>
<organism evidence="3 4">
    <name type="scientific">Candidatus Magnetoglobus multicellularis str. Araruama</name>
    <dbReference type="NCBI Taxonomy" id="890399"/>
    <lineage>
        <taxon>Bacteria</taxon>
        <taxon>Pseudomonadati</taxon>
        <taxon>Thermodesulfobacteriota</taxon>
        <taxon>Desulfobacteria</taxon>
        <taxon>Desulfobacterales</taxon>
        <taxon>Desulfobacteraceae</taxon>
        <taxon>Candidatus Magnetoglobus</taxon>
    </lineage>
</organism>
<dbReference type="Pfam" id="PF02604">
    <property type="entry name" value="PhdYeFM_antitox"/>
    <property type="match status" value="1"/>
</dbReference>
<dbReference type="InterPro" id="IPR006442">
    <property type="entry name" value="Antitoxin_Phd/YefM"/>
</dbReference>
<dbReference type="InterPro" id="IPR036165">
    <property type="entry name" value="YefM-like_sf"/>
</dbReference>
<accession>A0A1V1NST9</accession>
<dbReference type="SUPFAM" id="SSF143120">
    <property type="entry name" value="YefM-like"/>
    <property type="match status" value="1"/>
</dbReference>